<reference evidence="2 3" key="1">
    <citation type="submission" date="2019-04" db="EMBL/GenBank/DDBJ databases">
        <title>Genome sequencing of Clostridium botulinum Groups I-IV and Clostridium butyricum.</title>
        <authorList>
            <person name="Brunt J."/>
            <person name="Van Vliet A.H.M."/>
            <person name="Stringer S.C."/>
            <person name="Carter A.T."/>
            <person name="Peck M.W."/>
        </authorList>
    </citation>
    <scope>NUCLEOTIDE SEQUENCE [LARGE SCALE GENOMIC DNA]</scope>
    <source>
        <strain evidence="2 3">IFR 18/054</strain>
    </source>
</reference>
<sequence>MANDTGDYVNGPYLCIEDWPRAYYGRYFNLLTQVKTKYDSENVFRFSQSIPPASECD</sequence>
<accession>A0A846IBE9</accession>
<dbReference type="Pfam" id="PF08031">
    <property type="entry name" value="BBE"/>
    <property type="match status" value="1"/>
</dbReference>
<dbReference type="RefSeq" id="WP_075144460.1">
    <property type="nucleotide sequence ID" value="NZ_CP013683.1"/>
</dbReference>
<dbReference type="InterPro" id="IPR016169">
    <property type="entry name" value="FAD-bd_PCMH_sub2"/>
</dbReference>
<dbReference type="InterPro" id="IPR012951">
    <property type="entry name" value="BBE"/>
</dbReference>
<organism evidence="2 3">
    <name type="scientific">Clostridium botulinum</name>
    <dbReference type="NCBI Taxonomy" id="1491"/>
    <lineage>
        <taxon>Bacteria</taxon>
        <taxon>Bacillati</taxon>
        <taxon>Bacillota</taxon>
        <taxon>Clostridia</taxon>
        <taxon>Eubacteriales</taxon>
        <taxon>Clostridiaceae</taxon>
        <taxon>Clostridium</taxon>
    </lineage>
</organism>
<protein>
    <recommendedName>
        <fullName evidence="1">Berberine/berberine-like domain-containing protein</fullName>
    </recommendedName>
</protein>
<dbReference type="GO" id="GO:0050660">
    <property type="term" value="F:flavin adenine dinucleotide binding"/>
    <property type="evidence" value="ECO:0007669"/>
    <property type="project" value="InterPro"/>
</dbReference>
<evidence type="ECO:0000313" key="3">
    <source>
        <dbReference type="Proteomes" id="UP000472521"/>
    </source>
</evidence>
<dbReference type="Gene3D" id="3.30.465.10">
    <property type="match status" value="1"/>
</dbReference>
<dbReference type="Proteomes" id="UP000472521">
    <property type="component" value="Unassembled WGS sequence"/>
</dbReference>
<evidence type="ECO:0000259" key="1">
    <source>
        <dbReference type="Pfam" id="PF08031"/>
    </source>
</evidence>
<name>A0A846IBE9_CLOBO</name>
<dbReference type="EMBL" id="SWND01000004">
    <property type="protein sequence ID" value="NFF01761.1"/>
    <property type="molecule type" value="Genomic_DNA"/>
</dbReference>
<evidence type="ECO:0000313" key="2">
    <source>
        <dbReference type="EMBL" id="NFF01761.1"/>
    </source>
</evidence>
<comment type="caution">
    <text evidence="2">The sequence shown here is derived from an EMBL/GenBank/DDBJ whole genome shotgun (WGS) entry which is preliminary data.</text>
</comment>
<dbReference type="AlphaFoldDB" id="A0A846IBE9"/>
<dbReference type="GO" id="GO:0016491">
    <property type="term" value="F:oxidoreductase activity"/>
    <property type="evidence" value="ECO:0007669"/>
    <property type="project" value="InterPro"/>
</dbReference>
<proteinExistence type="predicted"/>
<feature type="domain" description="Berberine/berberine-like" evidence="1">
    <location>
        <begin position="7"/>
        <end position="51"/>
    </location>
</feature>
<gene>
    <name evidence="2" type="ORF">FCV25_08225</name>
</gene>